<keyword evidence="7" id="KW-0695">RNA-directed DNA polymerase</keyword>
<evidence type="ECO:0000256" key="3">
    <source>
        <dbReference type="ARBA" id="ARBA00022695"/>
    </source>
</evidence>
<feature type="domain" description="CCHC-type" evidence="11">
    <location>
        <begin position="285"/>
        <end position="299"/>
    </location>
</feature>
<dbReference type="SUPFAM" id="SSF50630">
    <property type="entry name" value="Acid proteases"/>
    <property type="match status" value="1"/>
</dbReference>
<reference evidence="12" key="1">
    <citation type="journal article" date="2019" name="Sci. Rep.">
        <title>Draft genome of Tanacetum cinerariifolium, the natural source of mosquito coil.</title>
        <authorList>
            <person name="Yamashiro T."/>
            <person name="Shiraishi A."/>
            <person name="Satake H."/>
            <person name="Nakayama K."/>
        </authorList>
    </citation>
    <scope>NUCLEOTIDE SEQUENCE</scope>
</reference>
<dbReference type="SUPFAM" id="SSF57756">
    <property type="entry name" value="Retrovirus zinc finger-like domains"/>
    <property type="match status" value="1"/>
</dbReference>
<dbReference type="Pfam" id="PF08284">
    <property type="entry name" value="RVP_2"/>
    <property type="match status" value="1"/>
</dbReference>
<evidence type="ECO:0000256" key="7">
    <source>
        <dbReference type="ARBA" id="ARBA00022918"/>
    </source>
</evidence>
<dbReference type="CDD" id="cd01647">
    <property type="entry name" value="RT_LTR"/>
    <property type="match status" value="1"/>
</dbReference>
<dbReference type="CDD" id="cd00303">
    <property type="entry name" value="retropepsin_like"/>
    <property type="match status" value="1"/>
</dbReference>
<dbReference type="Gene3D" id="3.30.70.270">
    <property type="match status" value="2"/>
</dbReference>
<keyword evidence="8" id="KW-0862">Zinc</keyword>
<dbReference type="InterPro" id="IPR005162">
    <property type="entry name" value="Retrotrans_gag_dom"/>
</dbReference>
<dbReference type="EC" id="2.7.7.49" evidence="1"/>
<dbReference type="Gene3D" id="3.30.420.10">
    <property type="entry name" value="Ribonuclease H-like superfamily/Ribonuclease H"/>
    <property type="match status" value="1"/>
</dbReference>
<evidence type="ECO:0000256" key="8">
    <source>
        <dbReference type="PROSITE-ProRule" id="PRU00047"/>
    </source>
</evidence>
<evidence type="ECO:0000256" key="1">
    <source>
        <dbReference type="ARBA" id="ARBA00012493"/>
    </source>
</evidence>
<dbReference type="GO" id="GO:0016787">
    <property type="term" value="F:hydrolase activity"/>
    <property type="evidence" value="ECO:0007669"/>
    <property type="project" value="UniProtKB-KW"/>
</dbReference>
<dbReference type="Pfam" id="PF00078">
    <property type="entry name" value="RVT_1"/>
    <property type="match status" value="1"/>
</dbReference>
<sequence>MRVNGGVEGFNENVEGANGEAPDFSTIIAQQLQNLLPAMLAQVGNQGNIRNQNGNVVNENVQENIGNVIVNGNRSVYDMSGFSIDQKVKYTTGSFVGMALTWWNSQIHTLRQEVAVSMSWNDFKFMMIQEFFPSHEMQKLKSKLWNHTMVGVGHAAYTDRFHELARLVPYLVTPESRMIERYVYGLVLQIHGIVAAAKPKTIQKAMQIFGALTNEAVRNGSIKKVKKRGNIGKPSKDKSGRDDNKKSMTGNVFATTVNPVGRENMGTLPKCCNSYHALRRPCRTCFNCNRLGHLAKDCRGVPRNVNHGLGRGNQGNQASGRAFMLGAEEALQDPNIMTGTFTLNDHFAITLFDFGADYSFVSTTFIPLLGIEPSELGFRYEIEIASEKLVEINKVINGCQLEIEGPVFDIDLIPFGYGSFDVIIGMDWLFNYKAVIIFHEKVVRIPLLDGKSPFCLAPSELEELSGQLNKLQDKGFIRPSSSPWGAPVLFVKKKNGSFRMCIDYRELNKLTVKNRYPLPRIDDLFDQLQGPDLDKFVIVFIDDILIYSKTREEHVEHLKLVLGLLKKEKLYAKFSKCEFWLRKVQFIGYVINGNGIHVYPSKIEAVKNWKASRTPSKVRSFLGLAGYYQRPEGFVVYCDASEIGLGCVLMQRCKVIAYASRPLKIHEKNYTTHDLELGAIVFALKIWRHYLHGTKSVIYTNYKSLQHIFSQKELNMRQHRWIELFSDYNYEIRYHPGKGNVVANALSRKERVKPKRVRAMNMTLQSSIKDRILLAQKEAVDEFAGLQKGLDETIEQRSDGTLYYLDRIWDIAGYVSKCLTYLKVKAEHQRLSGFLQQPKIPVWKWKGIAIDFVTKLPRTSSGHDTSIKEALGTRLDMSMAYHPQTDGQSERTIQTLKDMLRACVLDFRGSWDVHLPKCCSPIMWAEVEEGQLIGPKLVQETTEKISQIKDKLKAARDRQKSYADKRRKPLESSVGNYVLLKVSPWKCVVRFGKKGKLAPRFVGPFEIIEKVGPVAYQLDLLEELNGVHDTFHVSNLKKCLAYPTLQVPLDEIQVDAKLNCERTCGNFDREFKKLKRSRIAIVKLRWNSKRGPKIHVGT</sequence>
<keyword evidence="8" id="KW-0863">Zinc-finger</keyword>
<dbReference type="GO" id="GO:0003676">
    <property type="term" value="F:nucleic acid binding"/>
    <property type="evidence" value="ECO:0007669"/>
    <property type="project" value="InterPro"/>
</dbReference>
<keyword evidence="2" id="KW-0808">Transferase</keyword>
<dbReference type="CDD" id="cd09274">
    <property type="entry name" value="RNase_HI_RT_Ty3"/>
    <property type="match status" value="1"/>
</dbReference>
<dbReference type="Pfam" id="PF24626">
    <property type="entry name" value="SH3_Tf2-1"/>
    <property type="match status" value="1"/>
</dbReference>
<dbReference type="SUPFAM" id="SSF56672">
    <property type="entry name" value="DNA/RNA polymerases"/>
    <property type="match status" value="1"/>
</dbReference>
<dbReference type="InterPro" id="IPR001878">
    <property type="entry name" value="Znf_CCHC"/>
</dbReference>
<dbReference type="GO" id="GO:0008270">
    <property type="term" value="F:zinc ion binding"/>
    <property type="evidence" value="ECO:0007669"/>
    <property type="project" value="UniProtKB-KW"/>
</dbReference>
<dbReference type="AlphaFoldDB" id="A0A699GHC0"/>
<evidence type="ECO:0000256" key="5">
    <source>
        <dbReference type="ARBA" id="ARBA00022759"/>
    </source>
</evidence>
<organism evidence="12">
    <name type="scientific">Tanacetum cinerariifolium</name>
    <name type="common">Dalmatian daisy</name>
    <name type="synonym">Chrysanthemum cinerariifolium</name>
    <dbReference type="NCBI Taxonomy" id="118510"/>
    <lineage>
        <taxon>Eukaryota</taxon>
        <taxon>Viridiplantae</taxon>
        <taxon>Streptophyta</taxon>
        <taxon>Embryophyta</taxon>
        <taxon>Tracheophyta</taxon>
        <taxon>Spermatophyta</taxon>
        <taxon>Magnoliopsida</taxon>
        <taxon>eudicotyledons</taxon>
        <taxon>Gunneridae</taxon>
        <taxon>Pentapetalae</taxon>
        <taxon>asterids</taxon>
        <taxon>campanulids</taxon>
        <taxon>Asterales</taxon>
        <taxon>Asteraceae</taxon>
        <taxon>Asteroideae</taxon>
        <taxon>Anthemideae</taxon>
        <taxon>Anthemidinae</taxon>
        <taxon>Tanacetum</taxon>
    </lineage>
</organism>
<dbReference type="GO" id="GO:0004519">
    <property type="term" value="F:endonuclease activity"/>
    <property type="evidence" value="ECO:0007669"/>
    <property type="project" value="UniProtKB-KW"/>
</dbReference>
<dbReference type="GO" id="GO:0003964">
    <property type="term" value="F:RNA-directed DNA polymerase activity"/>
    <property type="evidence" value="ECO:0007669"/>
    <property type="project" value="UniProtKB-KW"/>
</dbReference>
<dbReference type="PROSITE" id="PS50158">
    <property type="entry name" value="ZF_CCHC"/>
    <property type="match status" value="1"/>
</dbReference>
<dbReference type="InterPro" id="IPR050951">
    <property type="entry name" value="Retrovirus_Pol_polyprotein"/>
</dbReference>
<dbReference type="InterPro" id="IPR036875">
    <property type="entry name" value="Znf_CCHC_sf"/>
</dbReference>
<evidence type="ECO:0000256" key="4">
    <source>
        <dbReference type="ARBA" id="ARBA00022722"/>
    </source>
</evidence>
<dbReference type="Gene3D" id="2.40.70.10">
    <property type="entry name" value="Acid Proteases"/>
    <property type="match status" value="1"/>
</dbReference>
<dbReference type="Gene3D" id="3.10.10.10">
    <property type="entry name" value="HIV Type 1 Reverse Transcriptase, subunit A, domain 1"/>
    <property type="match status" value="1"/>
</dbReference>
<proteinExistence type="predicted"/>
<feature type="region of interest" description="Disordered" evidence="10">
    <location>
        <begin position="225"/>
        <end position="250"/>
    </location>
</feature>
<dbReference type="InterPro" id="IPR043502">
    <property type="entry name" value="DNA/RNA_pol_sf"/>
</dbReference>
<dbReference type="InterPro" id="IPR012337">
    <property type="entry name" value="RNaseH-like_sf"/>
</dbReference>
<evidence type="ECO:0000313" key="12">
    <source>
        <dbReference type="EMBL" id="GEU29204.1"/>
    </source>
</evidence>
<keyword evidence="5" id="KW-0255">Endonuclease</keyword>
<keyword evidence="4" id="KW-0540">Nuclease</keyword>
<keyword evidence="9" id="KW-0175">Coiled coil</keyword>
<evidence type="ECO:0000256" key="6">
    <source>
        <dbReference type="ARBA" id="ARBA00022801"/>
    </source>
</evidence>
<dbReference type="InterPro" id="IPR000477">
    <property type="entry name" value="RT_dom"/>
</dbReference>
<evidence type="ECO:0000256" key="2">
    <source>
        <dbReference type="ARBA" id="ARBA00022679"/>
    </source>
</evidence>
<dbReference type="PANTHER" id="PTHR37984">
    <property type="entry name" value="PROTEIN CBG26694"/>
    <property type="match status" value="1"/>
</dbReference>
<dbReference type="PANTHER" id="PTHR37984:SF5">
    <property type="entry name" value="PROTEIN NYNRIN-LIKE"/>
    <property type="match status" value="1"/>
</dbReference>
<keyword evidence="6" id="KW-0378">Hydrolase</keyword>
<dbReference type="InterPro" id="IPR056924">
    <property type="entry name" value="SH3_Tf2-1"/>
</dbReference>
<dbReference type="InterPro" id="IPR021109">
    <property type="entry name" value="Peptidase_aspartic_dom_sf"/>
</dbReference>
<keyword evidence="3" id="KW-0548">Nucleotidyltransferase</keyword>
<dbReference type="SUPFAM" id="SSF53098">
    <property type="entry name" value="Ribonuclease H-like"/>
    <property type="match status" value="1"/>
</dbReference>
<dbReference type="Pfam" id="PF00098">
    <property type="entry name" value="zf-CCHC"/>
    <property type="match status" value="1"/>
</dbReference>
<dbReference type="SMART" id="SM00343">
    <property type="entry name" value="ZnF_C2HC"/>
    <property type="match status" value="1"/>
</dbReference>
<accession>A0A699GHC0</accession>
<protein>
    <recommendedName>
        <fullName evidence="1">RNA-directed DNA polymerase</fullName>
        <ecNumber evidence="1">2.7.7.49</ecNumber>
    </recommendedName>
</protein>
<dbReference type="Pfam" id="PF17917">
    <property type="entry name" value="RT_RNaseH"/>
    <property type="match status" value="1"/>
</dbReference>
<dbReference type="InterPro" id="IPR036397">
    <property type="entry name" value="RNaseH_sf"/>
</dbReference>
<evidence type="ECO:0000256" key="10">
    <source>
        <dbReference type="SAM" id="MobiDB-lite"/>
    </source>
</evidence>
<feature type="compositionally biased region" description="Basic and acidic residues" evidence="10">
    <location>
        <begin position="234"/>
        <end position="246"/>
    </location>
</feature>
<keyword evidence="8" id="KW-0479">Metal-binding</keyword>
<dbReference type="InterPro" id="IPR043128">
    <property type="entry name" value="Rev_trsase/Diguanyl_cyclase"/>
</dbReference>
<gene>
    <name evidence="12" type="ORF">Tci_001182</name>
</gene>
<evidence type="ECO:0000259" key="11">
    <source>
        <dbReference type="PROSITE" id="PS50158"/>
    </source>
</evidence>
<feature type="coiled-coil region" evidence="9">
    <location>
        <begin position="938"/>
        <end position="965"/>
    </location>
</feature>
<name>A0A699GHC0_TANCI</name>
<evidence type="ECO:0000256" key="9">
    <source>
        <dbReference type="SAM" id="Coils"/>
    </source>
</evidence>
<dbReference type="EMBL" id="BKCJ010000051">
    <property type="protein sequence ID" value="GEU29204.1"/>
    <property type="molecule type" value="Genomic_DNA"/>
</dbReference>
<comment type="caution">
    <text evidence="12">The sequence shown here is derived from an EMBL/GenBank/DDBJ whole genome shotgun (WGS) entry which is preliminary data.</text>
</comment>
<dbReference type="Pfam" id="PF03732">
    <property type="entry name" value="Retrotrans_gag"/>
    <property type="match status" value="1"/>
</dbReference>
<dbReference type="InterPro" id="IPR041373">
    <property type="entry name" value="RT_RNaseH"/>
</dbReference>